<keyword evidence="4" id="KW-1185">Reference proteome</keyword>
<gene>
    <name evidence="3" type="ORF">GCM10025875_19240</name>
</gene>
<sequence length="47" mass="5529">MEDRRKVVELLRPERLGVELSVELQLHPEQSTDAFVLHHPEAKYFSV</sequence>
<dbReference type="EMBL" id="BSUM01000001">
    <property type="protein sequence ID" value="GMA31932.1"/>
    <property type="molecule type" value="Genomic_DNA"/>
</dbReference>
<proteinExistence type="predicted"/>
<organism evidence="3 4">
    <name type="scientific">Litorihabitans aurantiacus</name>
    <dbReference type="NCBI Taxonomy" id="1930061"/>
    <lineage>
        <taxon>Bacteria</taxon>
        <taxon>Bacillati</taxon>
        <taxon>Actinomycetota</taxon>
        <taxon>Actinomycetes</taxon>
        <taxon>Micrococcales</taxon>
        <taxon>Beutenbergiaceae</taxon>
        <taxon>Litorihabitans</taxon>
    </lineage>
</organism>
<dbReference type="Proteomes" id="UP001157161">
    <property type="component" value="Unassembled WGS sequence"/>
</dbReference>
<dbReference type="PROSITE" id="PS50974">
    <property type="entry name" value="ADOMET_ACTIVATION"/>
    <property type="match status" value="1"/>
</dbReference>
<evidence type="ECO:0000313" key="3">
    <source>
        <dbReference type="EMBL" id="GMA31932.1"/>
    </source>
</evidence>
<reference evidence="3" key="2">
    <citation type="submission" date="2023-02" db="EMBL/GenBank/DDBJ databases">
        <authorList>
            <person name="Sun Q."/>
            <person name="Mori K."/>
        </authorList>
    </citation>
    <scope>NUCLEOTIDE SEQUENCE</scope>
    <source>
        <strain evidence="3">NBRC 112290</strain>
    </source>
</reference>
<evidence type="ECO:0000259" key="2">
    <source>
        <dbReference type="PROSITE" id="PS50974"/>
    </source>
</evidence>
<keyword evidence="1" id="KW-0489">Methyltransferase</keyword>
<dbReference type="GO" id="GO:0032259">
    <property type="term" value="P:methylation"/>
    <property type="evidence" value="ECO:0007669"/>
    <property type="project" value="UniProtKB-KW"/>
</dbReference>
<dbReference type="InterPro" id="IPR037010">
    <property type="entry name" value="VitB12-dep_Met_synth_activ_sf"/>
</dbReference>
<feature type="domain" description="AdoMet activation" evidence="2">
    <location>
        <begin position="1"/>
        <end position="47"/>
    </location>
</feature>
<dbReference type="SUPFAM" id="SSF56507">
    <property type="entry name" value="Methionine synthase activation domain-like"/>
    <property type="match status" value="1"/>
</dbReference>
<protein>
    <recommendedName>
        <fullName evidence="2">AdoMet activation domain-containing protein</fullName>
    </recommendedName>
</protein>
<dbReference type="GO" id="GO:0008705">
    <property type="term" value="F:methionine synthase activity"/>
    <property type="evidence" value="ECO:0007669"/>
    <property type="project" value="InterPro"/>
</dbReference>
<evidence type="ECO:0000313" key="4">
    <source>
        <dbReference type="Proteomes" id="UP001157161"/>
    </source>
</evidence>
<accession>A0AA38CTI6</accession>
<dbReference type="AlphaFoldDB" id="A0AA38CTI6"/>
<evidence type="ECO:0000256" key="1">
    <source>
        <dbReference type="PROSITE-ProRule" id="PRU00346"/>
    </source>
</evidence>
<reference evidence="3" key="1">
    <citation type="journal article" date="2014" name="Int. J. Syst. Evol. Microbiol.">
        <title>Complete genome sequence of Corynebacterium casei LMG S-19264T (=DSM 44701T), isolated from a smear-ripened cheese.</title>
        <authorList>
            <consortium name="US DOE Joint Genome Institute (JGI-PGF)"/>
            <person name="Walter F."/>
            <person name="Albersmeier A."/>
            <person name="Kalinowski J."/>
            <person name="Ruckert C."/>
        </authorList>
    </citation>
    <scope>NUCLEOTIDE SEQUENCE</scope>
    <source>
        <strain evidence="3">NBRC 112290</strain>
    </source>
</reference>
<comment type="caution">
    <text evidence="3">The sequence shown here is derived from an EMBL/GenBank/DDBJ whole genome shotgun (WGS) entry which is preliminary data.</text>
</comment>
<dbReference type="Gene3D" id="3.10.196.10">
    <property type="entry name" value="Vitamin B12-dependent methionine synthase, activation domain"/>
    <property type="match status" value="1"/>
</dbReference>
<dbReference type="InterPro" id="IPR004223">
    <property type="entry name" value="VitB12-dep_Met_synth_activ_dom"/>
</dbReference>
<keyword evidence="1" id="KW-0808">Transferase</keyword>
<name>A0AA38CTI6_9MICO</name>